<dbReference type="GO" id="GO:0005524">
    <property type="term" value="F:ATP binding"/>
    <property type="evidence" value="ECO:0007669"/>
    <property type="project" value="InterPro"/>
</dbReference>
<evidence type="ECO:0000256" key="11">
    <source>
        <dbReference type="HAMAP-Rule" id="MF_01152"/>
    </source>
</evidence>
<comment type="caution">
    <text evidence="16">The sequence shown here is derived from an EMBL/GenBank/DDBJ whole genome shotgun (WGS) entry which is preliminary data.</text>
</comment>
<sequence length="388" mass="41826">MAKRDYYEVLGVSRDASDDDIKHAYRELSKKWHPDVNKAPDAEQKFKEINEAYEVLSDPQKRAQYDQYGQAGMNGAGAGAGGFGNAGGFGGFGNAGGAGGFGGFDDIFSQFFGGGATTQNATAPRQGQDLQYRMDLSFKDAIFGTDTEIQYDRTATCQTCHGSGAAPGTSPVTCHKCHGSGYIEIQRQTPIGIMRTREVCDVCHGTGKEIKDKCPTCNGSGHVQEKHTLKVKVPAGVDDGQQMRLDGQGDAGENGGPYGDLYVVFRVQPSKEFERDGFEIYVTVPITFAQAALGDEINVDTVHGPVTLKVPAGTQSGTNFRLRGKGVPKLQGSGNGDEHVRVQVITPKNMNPKQREALEAFSAAGGDKIKPQEKNLFEKMRDKLRGEE</sequence>
<evidence type="ECO:0000313" key="16">
    <source>
        <dbReference type="EMBL" id="KRM24885.1"/>
    </source>
</evidence>
<dbReference type="PRINTS" id="PR00625">
    <property type="entry name" value="JDOMAIN"/>
</dbReference>
<name>A0A0R1X4T0_9LACO</name>
<feature type="binding site" evidence="11">
    <location>
        <position position="174"/>
    </location>
    <ligand>
        <name>Zn(2+)</name>
        <dbReference type="ChEBI" id="CHEBI:29105"/>
        <label>2</label>
    </ligand>
</feature>
<feature type="binding site" evidence="11">
    <location>
        <position position="157"/>
    </location>
    <ligand>
        <name>Zn(2+)</name>
        <dbReference type="ChEBI" id="CHEBI:29105"/>
        <label>1</label>
    </ligand>
</feature>
<evidence type="ECO:0000256" key="1">
    <source>
        <dbReference type="ARBA" id="ARBA00004496"/>
    </source>
</evidence>
<dbReference type="InterPro" id="IPR008971">
    <property type="entry name" value="HSP40/DnaJ_pept-bd"/>
</dbReference>
<dbReference type="CDD" id="cd10747">
    <property type="entry name" value="DnaJ_C"/>
    <property type="match status" value="1"/>
</dbReference>
<keyword evidence="10 11" id="KW-0143">Chaperone</keyword>
<dbReference type="InterPro" id="IPR001305">
    <property type="entry name" value="HSP_DnaJ_Cys-rich_dom"/>
</dbReference>
<dbReference type="GO" id="GO:0008270">
    <property type="term" value="F:zinc ion binding"/>
    <property type="evidence" value="ECO:0007669"/>
    <property type="project" value="UniProtKB-UniRule"/>
</dbReference>
<keyword evidence="8 11" id="KW-0862">Zinc</keyword>
<comment type="subunit">
    <text evidence="2 11">Homodimer.</text>
</comment>
<dbReference type="InterPro" id="IPR036869">
    <property type="entry name" value="J_dom_sf"/>
</dbReference>
<dbReference type="OrthoDB" id="9779889at2"/>
<dbReference type="FunFam" id="1.10.287.110:FF:000031">
    <property type="entry name" value="Molecular chaperone DnaJ"/>
    <property type="match status" value="1"/>
</dbReference>
<keyword evidence="7 11" id="KW-0863">Zinc-finger</keyword>
<evidence type="ECO:0000256" key="5">
    <source>
        <dbReference type="ARBA" id="ARBA00022723"/>
    </source>
</evidence>
<feature type="binding site" evidence="11">
    <location>
        <position position="160"/>
    </location>
    <ligand>
        <name>Zn(2+)</name>
        <dbReference type="ChEBI" id="CHEBI:29105"/>
        <label>1</label>
    </ligand>
</feature>
<feature type="binding site" evidence="11">
    <location>
        <position position="217"/>
    </location>
    <ligand>
        <name>Zn(2+)</name>
        <dbReference type="ChEBI" id="CHEBI:29105"/>
        <label>1</label>
    </ligand>
</feature>
<dbReference type="GO" id="GO:0005737">
    <property type="term" value="C:cytoplasm"/>
    <property type="evidence" value="ECO:0007669"/>
    <property type="project" value="UniProtKB-SubCell"/>
</dbReference>
<dbReference type="PROSITE" id="PS00636">
    <property type="entry name" value="DNAJ_1"/>
    <property type="match status" value="1"/>
</dbReference>
<dbReference type="Gene3D" id="2.60.260.20">
    <property type="entry name" value="Urease metallochaperone UreE, N-terminal domain"/>
    <property type="match status" value="2"/>
</dbReference>
<evidence type="ECO:0000313" key="17">
    <source>
        <dbReference type="Proteomes" id="UP000050949"/>
    </source>
</evidence>
<feature type="repeat" description="CXXCXGXG motif" evidence="11">
    <location>
        <begin position="200"/>
        <end position="207"/>
    </location>
</feature>
<evidence type="ECO:0000256" key="13">
    <source>
        <dbReference type="SAM" id="MobiDB-lite"/>
    </source>
</evidence>
<dbReference type="RefSeq" id="WP_027827727.1">
    <property type="nucleotide sequence ID" value="NZ_AUEH01000006.1"/>
</dbReference>
<comment type="subcellular location">
    <subcellularLocation>
        <location evidence="1 11">Cytoplasm</location>
    </subcellularLocation>
</comment>
<dbReference type="SUPFAM" id="SSF49493">
    <property type="entry name" value="HSP40/DnaJ peptide-binding domain"/>
    <property type="match status" value="2"/>
</dbReference>
<dbReference type="EMBL" id="AZFW01000129">
    <property type="protein sequence ID" value="KRM24885.1"/>
    <property type="molecule type" value="Genomic_DNA"/>
</dbReference>
<dbReference type="GO" id="GO:0051082">
    <property type="term" value="F:unfolded protein binding"/>
    <property type="evidence" value="ECO:0007669"/>
    <property type="project" value="UniProtKB-UniRule"/>
</dbReference>
<keyword evidence="6 11" id="KW-0677">Repeat</keyword>
<reference evidence="16 17" key="1">
    <citation type="journal article" date="2015" name="Genome Announc.">
        <title>Expanding the biotechnology potential of lactobacilli through comparative genomics of 213 strains and associated genera.</title>
        <authorList>
            <person name="Sun Z."/>
            <person name="Harris H.M."/>
            <person name="McCann A."/>
            <person name="Guo C."/>
            <person name="Argimon S."/>
            <person name="Zhang W."/>
            <person name="Yang X."/>
            <person name="Jeffery I.B."/>
            <person name="Cooney J.C."/>
            <person name="Kagawa T.F."/>
            <person name="Liu W."/>
            <person name="Song Y."/>
            <person name="Salvetti E."/>
            <person name="Wrobel A."/>
            <person name="Rasinkangas P."/>
            <person name="Parkhill J."/>
            <person name="Rea M.C."/>
            <person name="O'Sullivan O."/>
            <person name="Ritari J."/>
            <person name="Douillard F.P."/>
            <person name="Paul Ross R."/>
            <person name="Yang R."/>
            <person name="Briner A.E."/>
            <person name="Felis G.E."/>
            <person name="de Vos W.M."/>
            <person name="Barrangou R."/>
            <person name="Klaenhammer T.R."/>
            <person name="Caufield P.W."/>
            <person name="Cui Y."/>
            <person name="Zhang H."/>
            <person name="O'Toole P.W."/>
        </authorList>
    </citation>
    <scope>NUCLEOTIDE SEQUENCE [LARGE SCALE GENOMIC DNA]</scope>
    <source>
        <strain evidence="16 17">DSM 16991</strain>
    </source>
</reference>
<dbReference type="Gene3D" id="1.10.287.110">
    <property type="entry name" value="DnaJ domain"/>
    <property type="match status" value="1"/>
</dbReference>
<dbReference type="PATRIC" id="fig|1122147.4.peg.1299"/>
<proteinExistence type="inferred from homology"/>
<dbReference type="AlphaFoldDB" id="A0A0R1X4T0"/>
<comment type="cofactor">
    <cofactor evidence="11">
        <name>Zn(2+)</name>
        <dbReference type="ChEBI" id="CHEBI:29105"/>
    </cofactor>
    <text evidence="11">Binds 2 Zn(2+) ions per monomer.</text>
</comment>
<organism evidence="16 17">
    <name type="scientific">Schleiferilactobacillus harbinensis DSM 16991</name>
    <dbReference type="NCBI Taxonomy" id="1122147"/>
    <lineage>
        <taxon>Bacteria</taxon>
        <taxon>Bacillati</taxon>
        <taxon>Bacillota</taxon>
        <taxon>Bacilli</taxon>
        <taxon>Lactobacillales</taxon>
        <taxon>Lactobacillaceae</taxon>
        <taxon>Schleiferilactobacillus</taxon>
    </lineage>
</organism>
<evidence type="ECO:0000259" key="15">
    <source>
        <dbReference type="PROSITE" id="PS51188"/>
    </source>
</evidence>
<dbReference type="NCBIfam" id="NF008035">
    <property type="entry name" value="PRK10767.1"/>
    <property type="match status" value="1"/>
</dbReference>
<feature type="repeat" description="CXXCXGXG motif" evidence="11">
    <location>
        <begin position="214"/>
        <end position="221"/>
    </location>
</feature>
<feature type="domain" description="J" evidence="14">
    <location>
        <begin position="5"/>
        <end position="69"/>
    </location>
</feature>
<dbReference type="Pfam" id="PF00684">
    <property type="entry name" value="DnaJ_CXXCXGXG"/>
    <property type="match status" value="1"/>
</dbReference>
<dbReference type="PROSITE" id="PS51188">
    <property type="entry name" value="ZF_CR"/>
    <property type="match status" value="1"/>
</dbReference>
<feature type="domain" description="CR-type" evidence="15">
    <location>
        <begin position="144"/>
        <end position="226"/>
    </location>
</feature>
<dbReference type="HAMAP" id="MF_01152">
    <property type="entry name" value="DnaJ"/>
    <property type="match status" value="1"/>
</dbReference>
<feature type="binding site" evidence="11">
    <location>
        <position position="200"/>
    </location>
    <ligand>
        <name>Zn(2+)</name>
        <dbReference type="ChEBI" id="CHEBI:29105"/>
        <label>2</label>
    </ligand>
</feature>
<dbReference type="Proteomes" id="UP000050949">
    <property type="component" value="Unassembled WGS sequence"/>
</dbReference>
<evidence type="ECO:0000256" key="7">
    <source>
        <dbReference type="ARBA" id="ARBA00022771"/>
    </source>
</evidence>
<feature type="binding site" evidence="11">
    <location>
        <position position="214"/>
    </location>
    <ligand>
        <name>Zn(2+)</name>
        <dbReference type="ChEBI" id="CHEBI:29105"/>
        <label>1</label>
    </ligand>
</feature>
<evidence type="ECO:0000256" key="6">
    <source>
        <dbReference type="ARBA" id="ARBA00022737"/>
    </source>
</evidence>
<accession>A0A0R1X4T0</accession>
<dbReference type="SUPFAM" id="SSF57938">
    <property type="entry name" value="DnaJ/Hsp40 cysteine-rich domain"/>
    <property type="match status" value="1"/>
</dbReference>
<feature type="compositionally biased region" description="Basic and acidic residues" evidence="13">
    <location>
        <begin position="367"/>
        <end position="388"/>
    </location>
</feature>
<dbReference type="eggNOG" id="COG0484">
    <property type="taxonomic scope" value="Bacteria"/>
</dbReference>
<evidence type="ECO:0000256" key="9">
    <source>
        <dbReference type="ARBA" id="ARBA00023016"/>
    </source>
</evidence>
<comment type="function">
    <text evidence="11">Participates actively in the response to hyperosmotic and heat shock by preventing the aggregation of stress-denatured proteins and by disaggregating proteins, also in an autonomous, DnaK-independent fashion. Unfolded proteins bind initially to DnaJ; upon interaction with the DnaJ-bound protein, DnaK hydrolyzes its bound ATP, resulting in the formation of a stable complex. GrpE releases ADP from DnaK; ATP binding to DnaK triggers the release of the substrate protein, thus completing the reaction cycle. Several rounds of ATP-dependent interactions between DnaJ, DnaK and GrpE are required for fully efficient folding. Also involved, together with DnaK and GrpE, in the DNA replication of plasmids through activation of initiation proteins.</text>
</comment>
<feature type="repeat" description="CXXCXGXG motif" evidence="11">
    <location>
        <begin position="157"/>
        <end position="164"/>
    </location>
</feature>
<dbReference type="CDD" id="cd10719">
    <property type="entry name" value="DnaJ_zf"/>
    <property type="match status" value="1"/>
</dbReference>
<dbReference type="GO" id="GO:0042026">
    <property type="term" value="P:protein refolding"/>
    <property type="evidence" value="ECO:0007669"/>
    <property type="project" value="TreeGrafter"/>
</dbReference>
<dbReference type="FunFam" id="2.60.260.20:FF:000004">
    <property type="entry name" value="Molecular chaperone DnaJ"/>
    <property type="match status" value="1"/>
</dbReference>
<feature type="binding site" evidence="11">
    <location>
        <position position="203"/>
    </location>
    <ligand>
        <name>Zn(2+)</name>
        <dbReference type="ChEBI" id="CHEBI:29105"/>
        <label>2</label>
    </ligand>
</feature>
<feature type="repeat" description="CXXCXGXG motif" evidence="11">
    <location>
        <begin position="174"/>
        <end position="181"/>
    </location>
</feature>
<dbReference type="InterPro" id="IPR036410">
    <property type="entry name" value="HSP_DnaJ_Cys-rich_dom_sf"/>
</dbReference>
<keyword evidence="3 11" id="KW-0963">Cytoplasm</keyword>
<evidence type="ECO:0000259" key="14">
    <source>
        <dbReference type="PROSITE" id="PS50076"/>
    </source>
</evidence>
<keyword evidence="9 11" id="KW-0346">Stress response</keyword>
<dbReference type="GO" id="GO:0031072">
    <property type="term" value="F:heat shock protein binding"/>
    <property type="evidence" value="ECO:0007669"/>
    <property type="project" value="InterPro"/>
</dbReference>
<dbReference type="GO" id="GO:0009408">
    <property type="term" value="P:response to heat"/>
    <property type="evidence" value="ECO:0007669"/>
    <property type="project" value="InterPro"/>
</dbReference>
<dbReference type="PROSITE" id="PS50076">
    <property type="entry name" value="DNAJ_2"/>
    <property type="match status" value="1"/>
</dbReference>
<dbReference type="InterPro" id="IPR012724">
    <property type="entry name" value="DnaJ"/>
</dbReference>
<dbReference type="NCBIfam" id="NF010869">
    <property type="entry name" value="PRK14276.1"/>
    <property type="match status" value="1"/>
</dbReference>
<feature type="region of interest" description="Disordered" evidence="13">
    <location>
        <begin position="365"/>
        <end position="388"/>
    </location>
</feature>
<comment type="domain">
    <text evidence="11">The J domain is necessary and sufficient to stimulate DnaK ATPase activity. Zinc center 1 plays an important role in the autonomous, DnaK-independent chaperone activity of DnaJ. Zinc center 2 is essential for interaction with DnaK and for DnaJ activity.</text>
</comment>
<dbReference type="GO" id="GO:0006260">
    <property type="term" value="P:DNA replication"/>
    <property type="evidence" value="ECO:0007669"/>
    <property type="project" value="UniProtKB-KW"/>
</dbReference>
<dbReference type="CDD" id="cd06257">
    <property type="entry name" value="DnaJ"/>
    <property type="match status" value="1"/>
</dbReference>
<dbReference type="SUPFAM" id="SSF46565">
    <property type="entry name" value="Chaperone J-domain"/>
    <property type="match status" value="1"/>
</dbReference>
<dbReference type="NCBIfam" id="TIGR02349">
    <property type="entry name" value="DnaJ_bact"/>
    <property type="match status" value="1"/>
</dbReference>
<dbReference type="Gene3D" id="6.20.20.10">
    <property type="match status" value="2"/>
</dbReference>
<keyword evidence="4 11" id="KW-0235">DNA replication</keyword>
<evidence type="ECO:0000256" key="3">
    <source>
        <dbReference type="ARBA" id="ARBA00022490"/>
    </source>
</evidence>
<protein>
    <recommendedName>
        <fullName evidence="11">Chaperone protein DnaJ</fullName>
    </recommendedName>
</protein>
<evidence type="ECO:0000256" key="10">
    <source>
        <dbReference type="ARBA" id="ARBA00023186"/>
    </source>
</evidence>
<feature type="zinc finger region" description="CR-type" evidence="12">
    <location>
        <begin position="144"/>
        <end position="226"/>
    </location>
</feature>
<feature type="binding site" evidence="11">
    <location>
        <position position="177"/>
    </location>
    <ligand>
        <name>Zn(2+)</name>
        <dbReference type="ChEBI" id="CHEBI:29105"/>
        <label>2</label>
    </ligand>
</feature>
<dbReference type="InterPro" id="IPR002939">
    <property type="entry name" value="DnaJ_C"/>
</dbReference>
<dbReference type="Pfam" id="PF01556">
    <property type="entry name" value="DnaJ_C"/>
    <property type="match status" value="1"/>
</dbReference>
<keyword evidence="5 11" id="KW-0479">Metal-binding</keyword>
<dbReference type="Pfam" id="PF00226">
    <property type="entry name" value="DnaJ"/>
    <property type="match status" value="1"/>
</dbReference>
<evidence type="ECO:0000256" key="12">
    <source>
        <dbReference type="PROSITE-ProRule" id="PRU00546"/>
    </source>
</evidence>
<evidence type="ECO:0000256" key="8">
    <source>
        <dbReference type="ARBA" id="ARBA00022833"/>
    </source>
</evidence>
<evidence type="ECO:0000256" key="4">
    <source>
        <dbReference type="ARBA" id="ARBA00022705"/>
    </source>
</evidence>
<dbReference type="SMART" id="SM00271">
    <property type="entry name" value="DnaJ"/>
    <property type="match status" value="1"/>
</dbReference>
<dbReference type="InterPro" id="IPR001623">
    <property type="entry name" value="DnaJ_domain"/>
</dbReference>
<evidence type="ECO:0000256" key="2">
    <source>
        <dbReference type="ARBA" id="ARBA00011738"/>
    </source>
</evidence>
<dbReference type="PANTHER" id="PTHR43096">
    <property type="entry name" value="DNAJ HOMOLOG 1, MITOCHONDRIAL-RELATED"/>
    <property type="match status" value="1"/>
</dbReference>
<dbReference type="PANTHER" id="PTHR43096:SF48">
    <property type="entry name" value="CHAPERONE PROTEIN DNAJ"/>
    <property type="match status" value="1"/>
</dbReference>
<comment type="similarity">
    <text evidence="11">Belongs to the DnaJ family.</text>
</comment>
<dbReference type="InterPro" id="IPR018253">
    <property type="entry name" value="DnaJ_domain_CS"/>
</dbReference>
<gene>
    <name evidence="11" type="primary">dnaJ</name>
    <name evidence="16" type="ORF">FC91_GL001256</name>
</gene>